<dbReference type="PRINTS" id="PR00184">
    <property type="entry name" value="NEISSPPORIN"/>
</dbReference>
<dbReference type="Proteomes" id="UP000183656">
    <property type="component" value="Unassembled WGS sequence"/>
</dbReference>
<organism evidence="13 14">
    <name type="scientific">Paenacidovorax caeni</name>
    <dbReference type="NCBI Taxonomy" id="343013"/>
    <lineage>
        <taxon>Bacteria</taxon>
        <taxon>Pseudomonadati</taxon>
        <taxon>Pseudomonadota</taxon>
        <taxon>Betaproteobacteria</taxon>
        <taxon>Burkholderiales</taxon>
        <taxon>Comamonadaceae</taxon>
        <taxon>Paenacidovorax</taxon>
    </lineage>
</organism>
<dbReference type="InterPro" id="IPR023614">
    <property type="entry name" value="Porin_dom_sf"/>
</dbReference>
<evidence type="ECO:0000256" key="9">
    <source>
        <dbReference type="ARBA" id="ARBA00023136"/>
    </source>
</evidence>
<evidence type="ECO:0000256" key="3">
    <source>
        <dbReference type="ARBA" id="ARBA00022448"/>
    </source>
</evidence>
<comment type="subunit">
    <text evidence="2">Homotrimer.</text>
</comment>
<dbReference type="Gene3D" id="2.40.160.10">
    <property type="entry name" value="Porin"/>
    <property type="match status" value="1"/>
</dbReference>
<dbReference type="PANTHER" id="PTHR34501:SF9">
    <property type="entry name" value="MAJOR OUTER MEMBRANE PROTEIN P.IA"/>
    <property type="match status" value="1"/>
</dbReference>
<comment type="subcellular location">
    <subcellularLocation>
        <location evidence="1">Cell outer membrane</location>
        <topology evidence="1">Multi-pass membrane protein</topology>
    </subcellularLocation>
</comment>
<dbReference type="OrthoDB" id="6975458at2"/>
<dbReference type="GO" id="GO:0009279">
    <property type="term" value="C:cell outer membrane"/>
    <property type="evidence" value="ECO:0007669"/>
    <property type="project" value="UniProtKB-SubCell"/>
</dbReference>
<dbReference type="CDD" id="cd00342">
    <property type="entry name" value="gram_neg_porins"/>
    <property type="match status" value="1"/>
</dbReference>
<dbReference type="InterPro" id="IPR033900">
    <property type="entry name" value="Gram_neg_porin_domain"/>
</dbReference>
<feature type="signal peptide" evidence="11">
    <location>
        <begin position="1"/>
        <end position="21"/>
    </location>
</feature>
<dbReference type="AlphaFoldDB" id="A0A1I7IRK0"/>
<keyword evidence="7" id="KW-0406">Ion transport</keyword>
<evidence type="ECO:0000259" key="12">
    <source>
        <dbReference type="Pfam" id="PF13609"/>
    </source>
</evidence>
<dbReference type="RefSeq" id="WP_054256189.1">
    <property type="nucleotide sequence ID" value="NZ_CYIG01000014.1"/>
</dbReference>
<evidence type="ECO:0000256" key="2">
    <source>
        <dbReference type="ARBA" id="ARBA00011233"/>
    </source>
</evidence>
<dbReference type="InterPro" id="IPR050298">
    <property type="entry name" value="Gram-neg_bact_OMP"/>
</dbReference>
<dbReference type="SUPFAM" id="SSF56935">
    <property type="entry name" value="Porins"/>
    <property type="match status" value="1"/>
</dbReference>
<proteinExistence type="predicted"/>
<keyword evidence="4" id="KW-1134">Transmembrane beta strand</keyword>
<evidence type="ECO:0000256" key="7">
    <source>
        <dbReference type="ARBA" id="ARBA00023065"/>
    </source>
</evidence>
<feature type="domain" description="Porin" evidence="12">
    <location>
        <begin position="9"/>
        <end position="323"/>
    </location>
</feature>
<evidence type="ECO:0000256" key="10">
    <source>
        <dbReference type="ARBA" id="ARBA00023237"/>
    </source>
</evidence>
<dbReference type="GO" id="GO:0006811">
    <property type="term" value="P:monoatomic ion transport"/>
    <property type="evidence" value="ECO:0007669"/>
    <property type="project" value="UniProtKB-KW"/>
</dbReference>
<gene>
    <name evidence="13" type="ORF">SAMN04489707_101860</name>
</gene>
<dbReference type="InterPro" id="IPR002299">
    <property type="entry name" value="Porin_Neis"/>
</dbReference>
<dbReference type="GO" id="GO:0015288">
    <property type="term" value="F:porin activity"/>
    <property type="evidence" value="ECO:0007669"/>
    <property type="project" value="UniProtKB-KW"/>
</dbReference>
<keyword evidence="8" id="KW-0626">Porin</keyword>
<name>A0A1I7IRK0_9BURK</name>
<keyword evidence="9" id="KW-0472">Membrane</keyword>
<evidence type="ECO:0000256" key="1">
    <source>
        <dbReference type="ARBA" id="ARBA00004571"/>
    </source>
</evidence>
<keyword evidence="3" id="KW-0813">Transport</keyword>
<keyword evidence="6 11" id="KW-0732">Signal</keyword>
<evidence type="ECO:0000256" key="6">
    <source>
        <dbReference type="ARBA" id="ARBA00022729"/>
    </source>
</evidence>
<keyword evidence="5" id="KW-0812">Transmembrane</keyword>
<dbReference type="EMBL" id="FPBX01000018">
    <property type="protein sequence ID" value="SFU75560.1"/>
    <property type="molecule type" value="Genomic_DNA"/>
</dbReference>
<dbReference type="Pfam" id="PF13609">
    <property type="entry name" value="Porin_4"/>
    <property type="match status" value="1"/>
</dbReference>
<evidence type="ECO:0000256" key="8">
    <source>
        <dbReference type="ARBA" id="ARBA00023114"/>
    </source>
</evidence>
<keyword evidence="14" id="KW-1185">Reference proteome</keyword>
<evidence type="ECO:0000313" key="14">
    <source>
        <dbReference type="Proteomes" id="UP000183656"/>
    </source>
</evidence>
<accession>A0A1I7IRK0</accession>
<keyword evidence="10" id="KW-0998">Cell outer membrane</keyword>
<sequence>MQKNHLLLALLATVGATSVMAQSSVTLYGRVNTSVERQKAGDVTTTGMFNNASRIGFKGVEDLGGGLKAGFQLEAGFASDTGAGTGWPGLASGTGINFGRQSEVNLSGGFGMVRLGNFMPESYYATADFVSMHNHDTGSSSDALYYDPVWFGGLGSKNKVGYRSPSLGGLVIDAAVSLHEKGDLYDGNTVVGKLPEKNGFDLAANYNLGALALGAGYSYVNSNYQLGLRAAYTFGQFTVGGYYQRNKDDNQLLVPGGAGTRNNFRLAGMYTMGASEFHVNLGHANKWSNVADSAATQWTLGYNYNLSKRTKVYGYYTRVNNSAGSDINVKQAGDDFSSFAVGVRHNF</sequence>
<reference evidence="13 14" key="1">
    <citation type="submission" date="2016-10" db="EMBL/GenBank/DDBJ databases">
        <authorList>
            <person name="de Groot N.N."/>
        </authorList>
    </citation>
    <scope>NUCLEOTIDE SEQUENCE [LARGE SCALE GENOMIC DNA]</scope>
    <source>
        <strain evidence="13 14">R-24608</strain>
    </source>
</reference>
<dbReference type="STRING" id="343013.SAMN04489707_101860"/>
<evidence type="ECO:0000256" key="5">
    <source>
        <dbReference type="ARBA" id="ARBA00022692"/>
    </source>
</evidence>
<evidence type="ECO:0000256" key="11">
    <source>
        <dbReference type="SAM" id="SignalP"/>
    </source>
</evidence>
<protein>
    <submittedName>
        <fullName evidence="13">Outer membrane protein (Porin)</fullName>
    </submittedName>
</protein>
<dbReference type="PANTHER" id="PTHR34501">
    <property type="entry name" value="PROTEIN YDDL-RELATED"/>
    <property type="match status" value="1"/>
</dbReference>
<evidence type="ECO:0000313" key="13">
    <source>
        <dbReference type="EMBL" id="SFU75560.1"/>
    </source>
</evidence>
<evidence type="ECO:0000256" key="4">
    <source>
        <dbReference type="ARBA" id="ARBA00022452"/>
    </source>
</evidence>
<dbReference type="GO" id="GO:0046930">
    <property type="term" value="C:pore complex"/>
    <property type="evidence" value="ECO:0007669"/>
    <property type="project" value="UniProtKB-KW"/>
</dbReference>
<feature type="chain" id="PRO_5010202410" evidence="11">
    <location>
        <begin position="22"/>
        <end position="347"/>
    </location>
</feature>